<gene>
    <name evidence="13 16" type="primary">thrB</name>
    <name evidence="16" type="ORF">ACFQNG_03500</name>
</gene>
<dbReference type="SUPFAM" id="SSF55060">
    <property type="entry name" value="GHMP Kinase, C-terminal domain"/>
    <property type="match status" value="1"/>
</dbReference>
<evidence type="ECO:0000256" key="4">
    <source>
        <dbReference type="ARBA" id="ARBA00017858"/>
    </source>
</evidence>
<dbReference type="InterPro" id="IPR000870">
    <property type="entry name" value="Homoserine_kinase"/>
</dbReference>
<dbReference type="InterPro" id="IPR036554">
    <property type="entry name" value="GHMP_kinase_C_sf"/>
</dbReference>
<dbReference type="Proteomes" id="UP001596500">
    <property type="component" value="Unassembled WGS sequence"/>
</dbReference>
<dbReference type="PRINTS" id="PR00958">
    <property type="entry name" value="HOMSERKINASE"/>
</dbReference>
<comment type="catalytic activity">
    <reaction evidence="11 13">
        <text>L-homoserine + ATP = O-phospho-L-homoserine + ADP + H(+)</text>
        <dbReference type="Rhea" id="RHEA:13985"/>
        <dbReference type="ChEBI" id="CHEBI:15378"/>
        <dbReference type="ChEBI" id="CHEBI:30616"/>
        <dbReference type="ChEBI" id="CHEBI:57476"/>
        <dbReference type="ChEBI" id="CHEBI:57590"/>
        <dbReference type="ChEBI" id="CHEBI:456216"/>
        <dbReference type="EC" id="2.7.1.39"/>
    </reaction>
</comment>
<evidence type="ECO:0000259" key="15">
    <source>
        <dbReference type="Pfam" id="PF08544"/>
    </source>
</evidence>
<organism evidence="16 17">
    <name type="scientific">Laceyella putida</name>
    <dbReference type="NCBI Taxonomy" id="110101"/>
    <lineage>
        <taxon>Bacteria</taxon>
        <taxon>Bacillati</taxon>
        <taxon>Bacillota</taxon>
        <taxon>Bacilli</taxon>
        <taxon>Bacillales</taxon>
        <taxon>Thermoactinomycetaceae</taxon>
        <taxon>Laceyella</taxon>
    </lineage>
</organism>
<dbReference type="PIRSF" id="PIRSF000676">
    <property type="entry name" value="Homoser_kin"/>
    <property type="match status" value="1"/>
</dbReference>
<dbReference type="Pfam" id="PF00288">
    <property type="entry name" value="GHMP_kinases_N"/>
    <property type="match status" value="1"/>
</dbReference>
<evidence type="ECO:0000256" key="6">
    <source>
        <dbReference type="ARBA" id="ARBA00022679"/>
    </source>
</evidence>
<protein>
    <recommendedName>
        <fullName evidence="4 13">Homoserine kinase</fullName>
        <shortName evidence="13">HK</shortName>
        <shortName evidence="13">HSK</shortName>
        <ecNumber evidence="3 13">2.7.1.39</ecNumber>
    </recommendedName>
</protein>
<dbReference type="PANTHER" id="PTHR20861">
    <property type="entry name" value="HOMOSERINE/4-DIPHOSPHOCYTIDYL-2-C-METHYL-D-ERYTHRITOL KINASE"/>
    <property type="match status" value="1"/>
</dbReference>
<dbReference type="Gene3D" id="3.30.70.890">
    <property type="entry name" value="GHMP kinase, C-terminal domain"/>
    <property type="match status" value="1"/>
</dbReference>
<keyword evidence="5 13" id="KW-0028">Amino-acid biosynthesis</keyword>
<dbReference type="GO" id="GO:0004413">
    <property type="term" value="F:homoserine kinase activity"/>
    <property type="evidence" value="ECO:0007669"/>
    <property type="project" value="UniProtKB-EC"/>
</dbReference>
<dbReference type="RefSeq" id="WP_379863451.1">
    <property type="nucleotide sequence ID" value="NZ_JBHTBW010000006.1"/>
</dbReference>
<dbReference type="EC" id="2.7.1.39" evidence="3 13"/>
<evidence type="ECO:0000313" key="16">
    <source>
        <dbReference type="EMBL" id="MFC7440230.1"/>
    </source>
</evidence>
<evidence type="ECO:0000256" key="3">
    <source>
        <dbReference type="ARBA" id="ARBA00012078"/>
    </source>
</evidence>
<keyword evidence="8 13" id="KW-0547">Nucleotide-binding</keyword>
<comment type="similarity">
    <text evidence="2 13">Belongs to the GHMP kinase family. Homoserine kinase subfamily.</text>
</comment>
<dbReference type="InterPro" id="IPR020568">
    <property type="entry name" value="Ribosomal_Su5_D2-typ_SF"/>
</dbReference>
<dbReference type="NCBIfam" id="TIGR00191">
    <property type="entry name" value="thrB"/>
    <property type="match status" value="1"/>
</dbReference>
<comment type="subcellular location">
    <subcellularLocation>
        <location evidence="13">Cytoplasm</location>
    </subcellularLocation>
</comment>
<comment type="caution">
    <text evidence="16">The sequence shown here is derived from an EMBL/GenBank/DDBJ whole genome shotgun (WGS) entry which is preliminary data.</text>
</comment>
<dbReference type="InterPro" id="IPR014721">
    <property type="entry name" value="Ribsml_uS5_D2-typ_fold_subgr"/>
</dbReference>
<evidence type="ECO:0000256" key="7">
    <source>
        <dbReference type="ARBA" id="ARBA00022697"/>
    </source>
</evidence>
<dbReference type="Pfam" id="PF08544">
    <property type="entry name" value="GHMP_kinases_C"/>
    <property type="match status" value="1"/>
</dbReference>
<evidence type="ECO:0000256" key="13">
    <source>
        <dbReference type="HAMAP-Rule" id="MF_00384"/>
    </source>
</evidence>
<keyword evidence="9 13" id="KW-0418">Kinase</keyword>
<evidence type="ECO:0000256" key="12">
    <source>
        <dbReference type="ARBA" id="ARBA00049954"/>
    </source>
</evidence>
<evidence type="ECO:0000256" key="10">
    <source>
        <dbReference type="ARBA" id="ARBA00022840"/>
    </source>
</evidence>
<keyword evidence="17" id="KW-1185">Reference proteome</keyword>
<dbReference type="PANTHER" id="PTHR20861:SF1">
    <property type="entry name" value="HOMOSERINE KINASE"/>
    <property type="match status" value="1"/>
</dbReference>
<comment type="function">
    <text evidence="12 13">Catalyzes the ATP-dependent phosphorylation of L-homoserine to L-homoserine phosphate.</text>
</comment>
<keyword evidence="7 13" id="KW-0791">Threonine biosynthesis</keyword>
<dbReference type="InterPro" id="IPR013750">
    <property type="entry name" value="GHMP_kinase_C_dom"/>
</dbReference>
<dbReference type="PROSITE" id="PS00627">
    <property type="entry name" value="GHMP_KINASES_ATP"/>
    <property type="match status" value="1"/>
</dbReference>
<dbReference type="InterPro" id="IPR006203">
    <property type="entry name" value="GHMP_knse_ATP-bd_CS"/>
</dbReference>
<evidence type="ECO:0000256" key="9">
    <source>
        <dbReference type="ARBA" id="ARBA00022777"/>
    </source>
</evidence>
<evidence type="ECO:0000256" key="8">
    <source>
        <dbReference type="ARBA" id="ARBA00022741"/>
    </source>
</evidence>
<feature type="domain" description="GHMP kinase N-terminal" evidence="14">
    <location>
        <begin position="61"/>
        <end position="143"/>
    </location>
</feature>
<evidence type="ECO:0000256" key="5">
    <source>
        <dbReference type="ARBA" id="ARBA00022605"/>
    </source>
</evidence>
<keyword evidence="6 13" id="KW-0808">Transferase</keyword>
<proteinExistence type="inferred from homology"/>
<dbReference type="HAMAP" id="MF_00384">
    <property type="entry name" value="Homoser_kinase"/>
    <property type="match status" value="1"/>
</dbReference>
<keyword evidence="13" id="KW-0963">Cytoplasm</keyword>
<accession>A0ABW2RH05</accession>
<comment type="pathway">
    <text evidence="1 13">Amino-acid biosynthesis; L-threonine biosynthesis; L-threonine from L-aspartate: step 4/5.</text>
</comment>
<keyword evidence="10 13" id="KW-0067">ATP-binding</keyword>
<reference evidence="17" key="1">
    <citation type="journal article" date="2019" name="Int. J. Syst. Evol. Microbiol.">
        <title>The Global Catalogue of Microorganisms (GCM) 10K type strain sequencing project: providing services to taxonomists for standard genome sequencing and annotation.</title>
        <authorList>
            <consortium name="The Broad Institute Genomics Platform"/>
            <consortium name="The Broad Institute Genome Sequencing Center for Infectious Disease"/>
            <person name="Wu L."/>
            <person name="Ma J."/>
        </authorList>
    </citation>
    <scope>NUCLEOTIDE SEQUENCE [LARGE SCALE GENOMIC DNA]</scope>
    <source>
        <strain evidence="17">CGMCC 1.12942</strain>
    </source>
</reference>
<evidence type="ECO:0000313" key="17">
    <source>
        <dbReference type="Proteomes" id="UP001596500"/>
    </source>
</evidence>
<evidence type="ECO:0000259" key="14">
    <source>
        <dbReference type="Pfam" id="PF00288"/>
    </source>
</evidence>
<dbReference type="Gene3D" id="3.30.230.10">
    <property type="match status" value="1"/>
</dbReference>
<sequence length="310" mass="33366">MNPFAPFEVIVPCSTANLGPGFDSIGMAFNRYLRLRFSPSPTLDIRVVNGDAEDIPLDERNLVIKVMKQAFAEADVPFFPFALEIKNQIPLARGLGSSAAAIVGGYVAVNHMLGGRWSKEELLWFTTQWEGHPDNVGASLYGGVVVGSWDGEQVHIIPCPSPSLPFLAVIPEQALLTEHARGVLPDAYPKGQAVLSSSRANLLVAALLQERWDLLSVAMDDLFHQPYRLSLVPGLKEAIAEAPLHGAYGVALSGAGPTLLAICKDVAEAKSYFRNLYQKLDIAVDLVELAPCDTGAVVQTIDQVVHQGSA</sequence>
<feature type="domain" description="GHMP kinase C-terminal" evidence="15">
    <location>
        <begin position="204"/>
        <end position="273"/>
    </location>
</feature>
<dbReference type="SUPFAM" id="SSF54211">
    <property type="entry name" value="Ribosomal protein S5 domain 2-like"/>
    <property type="match status" value="1"/>
</dbReference>
<dbReference type="InterPro" id="IPR006204">
    <property type="entry name" value="GHMP_kinase_N_dom"/>
</dbReference>
<dbReference type="EMBL" id="JBHTBW010000006">
    <property type="protein sequence ID" value="MFC7440230.1"/>
    <property type="molecule type" value="Genomic_DNA"/>
</dbReference>
<evidence type="ECO:0000256" key="1">
    <source>
        <dbReference type="ARBA" id="ARBA00005015"/>
    </source>
</evidence>
<evidence type="ECO:0000256" key="2">
    <source>
        <dbReference type="ARBA" id="ARBA00007370"/>
    </source>
</evidence>
<name>A0ABW2RH05_9BACL</name>
<evidence type="ECO:0000256" key="11">
    <source>
        <dbReference type="ARBA" id="ARBA00049375"/>
    </source>
</evidence>
<feature type="binding site" evidence="13">
    <location>
        <begin position="90"/>
        <end position="100"/>
    </location>
    <ligand>
        <name>ATP</name>
        <dbReference type="ChEBI" id="CHEBI:30616"/>
    </ligand>
</feature>